<feature type="coiled-coil region" evidence="1">
    <location>
        <begin position="251"/>
        <end position="300"/>
    </location>
</feature>
<feature type="region of interest" description="Disordered" evidence="2">
    <location>
        <begin position="589"/>
        <end position="633"/>
    </location>
</feature>
<feature type="compositionally biased region" description="Low complexity" evidence="2">
    <location>
        <begin position="743"/>
        <end position="752"/>
    </location>
</feature>
<organism evidence="3">
    <name type="scientific">hydrothermal vent metagenome</name>
    <dbReference type="NCBI Taxonomy" id="652676"/>
    <lineage>
        <taxon>unclassified sequences</taxon>
        <taxon>metagenomes</taxon>
        <taxon>ecological metagenomes</taxon>
    </lineage>
</organism>
<protein>
    <submittedName>
        <fullName evidence="3">Uncharacterized protein</fullName>
    </submittedName>
</protein>
<feature type="region of interest" description="Disordered" evidence="2">
    <location>
        <begin position="1"/>
        <end position="46"/>
    </location>
</feature>
<evidence type="ECO:0000256" key="1">
    <source>
        <dbReference type="SAM" id="Coils"/>
    </source>
</evidence>
<dbReference type="EMBL" id="UOEQ01000180">
    <property type="protein sequence ID" value="VAW18637.1"/>
    <property type="molecule type" value="Genomic_DNA"/>
</dbReference>
<feature type="compositionally biased region" description="Basic and acidic residues" evidence="2">
    <location>
        <begin position="605"/>
        <end position="617"/>
    </location>
</feature>
<proteinExistence type="predicted"/>
<feature type="region of interest" description="Disordered" evidence="2">
    <location>
        <begin position="694"/>
        <end position="805"/>
    </location>
</feature>
<name>A0A3B0TYV4_9ZZZZ</name>
<evidence type="ECO:0000256" key="2">
    <source>
        <dbReference type="SAM" id="MobiDB-lite"/>
    </source>
</evidence>
<feature type="region of interest" description="Disordered" evidence="2">
    <location>
        <begin position="109"/>
        <end position="197"/>
    </location>
</feature>
<dbReference type="AlphaFoldDB" id="A0A3B0TYV4"/>
<accession>A0A3B0TYV4</accession>
<sequence>MANAQRTNNWQNAPGSSNSRALKSRPPKYGGFEQNHAGSDFMGSQDADAIAANGDWNSLQDQLEDLLDQVHLKQQDQFQHQNEYARRGENLMPAQNFGKFDQDEFDQDEFTQEEYRSPIPPRSNRNKQSRGRYLGSSSSQYAPDRSNETEEAFVMPAQSARQLQNAIHQIRSRKQQRPRDRDHEMSGQLPGHRQNAPERFNEFGTALGDISSRLAKFEQILASQNNSSTPIAEMATQIEQLCGVVEHLASNVGEQSQIKRLETQIARLADAIPEGNDLDFKSLNQRLDVLSNAFEKLQDLQTRQLDFATVAAAGGDNLDALEPGVKNILQRMDDLEQVELDLEPIEKCVRSIYDRIDTLEQTMSQPNPDIEWLSRDMAEFTKAMKSASSNSDSAELIERVDTLVARIEQIESQGSPVGSVKSEIQNLQSSLLNAVEPRFEALEQQLGSLQNNFSDISTSGQQPEISVDILEKHIQNLAKKLDETNSEISGLQQVFTKGDEANSSPDINAIADMVANRTYEAMEKLQAQSGNGFEQNALDELEGRLSGLFKSQVNNDQNGDFVNVRKSIDQVNERLSRLEVSLESVDKGSSGAAIDSFDLNSGKTQHSEFERDLEQEPKVSNSSGQATKSTKPLKHLLPELADNMPRPPSEEAPLNARVFGEDTEFNLDQNNARVPVPASLRVDPDDLLVMESEVHEIDEPHPARHSPFSSDFKDMGAADPEEVRPVKIPRFNEEKSSAPPAPRSSFAQSQSPIDKLGDKEETSSSPLQDSRVSRSTFIEAARRAVKSSSQMQAQEEEQSLIGRAI</sequence>
<keyword evidence="1" id="KW-0175">Coiled coil</keyword>
<feature type="compositionally biased region" description="Basic and acidic residues" evidence="2">
    <location>
        <begin position="711"/>
        <end position="736"/>
    </location>
</feature>
<dbReference type="Gene3D" id="1.20.58.60">
    <property type="match status" value="1"/>
</dbReference>
<feature type="coiled-coil region" evidence="1">
    <location>
        <begin position="467"/>
        <end position="494"/>
    </location>
</feature>
<feature type="non-terminal residue" evidence="3">
    <location>
        <position position="805"/>
    </location>
</feature>
<reference evidence="3" key="1">
    <citation type="submission" date="2018-06" db="EMBL/GenBank/DDBJ databases">
        <authorList>
            <person name="Zhirakovskaya E."/>
        </authorList>
    </citation>
    <scope>NUCLEOTIDE SEQUENCE</scope>
</reference>
<gene>
    <name evidence="3" type="ORF">MNBD_ALPHA11-1679</name>
</gene>
<evidence type="ECO:0000313" key="3">
    <source>
        <dbReference type="EMBL" id="VAW18637.1"/>
    </source>
</evidence>
<feature type="compositionally biased region" description="Polar residues" evidence="2">
    <location>
        <begin position="763"/>
        <end position="776"/>
    </location>
</feature>
<feature type="compositionally biased region" description="Polar residues" evidence="2">
    <location>
        <begin position="1"/>
        <end position="21"/>
    </location>
</feature>
<feature type="compositionally biased region" description="Polar residues" evidence="2">
    <location>
        <begin position="618"/>
        <end position="630"/>
    </location>
</feature>